<accession>A0A8R2JWD9</accession>
<dbReference type="RefSeq" id="XP_029348229.1">
    <property type="nucleotide sequence ID" value="XM_029492369.1"/>
</dbReference>
<dbReference type="Proteomes" id="UP000007819">
    <property type="component" value="Chromosome X"/>
</dbReference>
<keyword evidence="1" id="KW-0732">Signal</keyword>
<protein>
    <submittedName>
        <fullName evidence="2">Uncharacterized protein</fullName>
    </submittedName>
</protein>
<organism evidence="2 3">
    <name type="scientific">Acyrthosiphon pisum</name>
    <name type="common">Pea aphid</name>
    <dbReference type="NCBI Taxonomy" id="7029"/>
    <lineage>
        <taxon>Eukaryota</taxon>
        <taxon>Metazoa</taxon>
        <taxon>Ecdysozoa</taxon>
        <taxon>Arthropoda</taxon>
        <taxon>Hexapoda</taxon>
        <taxon>Insecta</taxon>
        <taxon>Pterygota</taxon>
        <taxon>Neoptera</taxon>
        <taxon>Paraneoptera</taxon>
        <taxon>Hemiptera</taxon>
        <taxon>Sternorrhyncha</taxon>
        <taxon>Aphidomorpha</taxon>
        <taxon>Aphidoidea</taxon>
        <taxon>Aphididae</taxon>
        <taxon>Macrosiphini</taxon>
        <taxon>Acyrthosiphon</taxon>
    </lineage>
</organism>
<feature type="chain" id="PRO_5035895524" evidence="1">
    <location>
        <begin position="21"/>
        <end position="164"/>
    </location>
</feature>
<dbReference type="GeneID" id="107882757"/>
<sequence>MFYYTVLLLITVLFIISCSGTVEDDNDVAKCIADLKKAGISGKIGFINYCFAMQFKFSDDDEHLTHEESLDQIKKHNNITELSKHVEKFFRDSWELSKMVGRVLFTPYEFCDDHYRTKHPVYSVLFSIEKSKSTKFTHLIYKHSINRHIHITKKVNARFSIYNC</sequence>
<evidence type="ECO:0000313" key="2">
    <source>
        <dbReference type="EnsemblMetazoa" id="XP_029348229.1"/>
    </source>
</evidence>
<reference evidence="3" key="1">
    <citation type="submission" date="2010-06" db="EMBL/GenBank/DDBJ databases">
        <authorList>
            <person name="Jiang H."/>
            <person name="Abraham K."/>
            <person name="Ali S."/>
            <person name="Alsbrooks S.L."/>
            <person name="Anim B.N."/>
            <person name="Anosike U.S."/>
            <person name="Attaway T."/>
            <person name="Bandaranaike D.P."/>
            <person name="Battles P.K."/>
            <person name="Bell S.N."/>
            <person name="Bell A.V."/>
            <person name="Beltran B."/>
            <person name="Bickham C."/>
            <person name="Bustamante Y."/>
            <person name="Caleb T."/>
            <person name="Canada A."/>
            <person name="Cardenas V."/>
            <person name="Carter K."/>
            <person name="Chacko J."/>
            <person name="Chandrabose M.N."/>
            <person name="Chavez D."/>
            <person name="Chavez A."/>
            <person name="Chen L."/>
            <person name="Chu H.-S."/>
            <person name="Claassen K.J."/>
            <person name="Cockrell R."/>
            <person name="Collins M."/>
            <person name="Cooper J.A."/>
            <person name="Cree A."/>
            <person name="Curry S.M."/>
            <person name="Da Y."/>
            <person name="Dao M.D."/>
            <person name="Das B."/>
            <person name="Davila M.-L."/>
            <person name="Davy-Carroll L."/>
            <person name="Denson S."/>
            <person name="Dinh H."/>
            <person name="Ebong V.E."/>
            <person name="Edwards J.R."/>
            <person name="Egan A."/>
            <person name="El-Daye J."/>
            <person name="Escobedo L."/>
            <person name="Fernandez S."/>
            <person name="Fernando P.R."/>
            <person name="Flagg N."/>
            <person name="Forbes L.D."/>
            <person name="Fowler R.G."/>
            <person name="Fu Q."/>
            <person name="Gabisi R.A."/>
            <person name="Ganer J."/>
            <person name="Garbino Pronczuk A."/>
            <person name="Garcia R.M."/>
            <person name="Garner T."/>
            <person name="Garrett T.E."/>
            <person name="Gonzalez D.A."/>
            <person name="Hamid H."/>
            <person name="Hawkins E.S."/>
            <person name="Hirani K."/>
            <person name="Hogues M.E."/>
            <person name="Hollins B."/>
            <person name="Hsiao C.-H."/>
            <person name="Jabil R."/>
            <person name="James M.L."/>
            <person name="Jhangiani S.N."/>
            <person name="Johnson B."/>
            <person name="Johnson Q."/>
            <person name="Joshi V."/>
            <person name="Kalu J.B."/>
            <person name="Kam C."/>
            <person name="Kashfia A."/>
            <person name="Keebler J."/>
            <person name="Kisamo H."/>
            <person name="Kovar C.L."/>
            <person name="Lago L.A."/>
            <person name="Lai C.-Y."/>
            <person name="Laidlaw J."/>
            <person name="Lara F."/>
            <person name="Le T.-K."/>
            <person name="Lee S.L."/>
            <person name="Legall F.H."/>
            <person name="Lemon S.J."/>
            <person name="Lewis L.R."/>
            <person name="Li B."/>
            <person name="Liu Y."/>
            <person name="Liu Y.-S."/>
            <person name="Lopez J."/>
            <person name="Lozado R.J."/>
            <person name="Lu J."/>
            <person name="Madu R.C."/>
            <person name="Maheshwari M."/>
            <person name="Maheshwari R."/>
            <person name="Malloy K."/>
            <person name="Martinez E."/>
            <person name="Mathew T."/>
            <person name="Mercado I.C."/>
            <person name="Mercado C."/>
            <person name="Meyer B."/>
            <person name="Montgomery K."/>
            <person name="Morgan M.B."/>
            <person name="Munidasa M."/>
            <person name="Nazareth L.V."/>
            <person name="Nelson J."/>
            <person name="Ng B.M."/>
            <person name="Nguyen N.B."/>
            <person name="Nguyen P.Q."/>
            <person name="Nguyen T."/>
            <person name="Obregon M."/>
            <person name="Okwuonu G.O."/>
            <person name="Onwere C.G."/>
            <person name="Orozco G."/>
            <person name="Parra A."/>
            <person name="Patel S."/>
            <person name="Patil S."/>
            <person name="Perez A."/>
            <person name="Perez Y."/>
            <person name="Pham C."/>
            <person name="Primus E.L."/>
            <person name="Pu L.-L."/>
            <person name="Puazo M."/>
            <person name="Qin X."/>
            <person name="Quiroz J.B."/>
            <person name="Reese J."/>
            <person name="Richards S."/>
            <person name="Rives C.M."/>
            <person name="Robberts R."/>
            <person name="Ruiz S.J."/>
            <person name="Ruiz M.J."/>
            <person name="Santibanez J."/>
            <person name="Schneider B.W."/>
            <person name="Sisson I."/>
            <person name="Smith M."/>
            <person name="Sodergren E."/>
            <person name="Song X.-Z."/>
            <person name="Song B.B."/>
            <person name="Summersgill H."/>
            <person name="Thelus R."/>
            <person name="Thornton R.D."/>
            <person name="Trejos Z.Y."/>
            <person name="Usmani K."/>
            <person name="Vattathil S."/>
            <person name="Villasana D."/>
            <person name="Walker D.L."/>
            <person name="Wang S."/>
            <person name="Wang K."/>
            <person name="White C.S."/>
            <person name="Williams A.C."/>
            <person name="Williamson J."/>
            <person name="Wilson K."/>
            <person name="Woghiren I.O."/>
            <person name="Woodworth J.R."/>
            <person name="Worley K.C."/>
            <person name="Wright R.A."/>
            <person name="Wu W."/>
            <person name="Young L."/>
            <person name="Zhang L."/>
            <person name="Zhang J."/>
            <person name="Zhu Y."/>
            <person name="Muzny D.M."/>
            <person name="Weinstock G."/>
            <person name="Gibbs R.A."/>
        </authorList>
    </citation>
    <scope>NUCLEOTIDE SEQUENCE [LARGE SCALE GENOMIC DNA]</scope>
    <source>
        <strain evidence="3">LSR1</strain>
    </source>
</reference>
<proteinExistence type="predicted"/>
<reference evidence="2" key="2">
    <citation type="submission" date="2022-06" db="UniProtKB">
        <authorList>
            <consortium name="EnsemblMetazoa"/>
        </authorList>
    </citation>
    <scope>IDENTIFICATION</scope>
</reference>
<evidence type="ECO:0000313" key="3">
    <source>
        <dbReference type="Proteomes" id="UP000007819"/>
    </source>
</evidence>
<name>A0A8R2JWD9_ACYPI</name>
<dbReference type="EnsemblMetazoa" id="XM_029492369.1">
    <property type="protein sequence ID" value="XP_029348229.1"/>
    <property type="gene ID" value="LOC107882757"/>
</dbReference>
<feature type="signal peptide" evidence="1">
    <location>
        <begin position="1"/>
        <end position="20"/>
    </location>
</feature>
<evidence type="ECO:0000256" key="1">
    <source>
        <dbReference type="SAM" id="SignalP"/>
    </source>
</evidence>
<dbReference type="AlphaFoldDB" id="A0A8R2JWD9"/>
<keyword evidence="3" id="KW-1185">Reference proteome</keyword>